<dbReference type="HOGENOM" id="CLU_3189070_0_0_5"/>
<reference evidence="1 2" key="1">
    <citation type="journal article" date="2011" name="J. Biotechnol.">
        <title>The complete genome sequence of the dominant Sinorhizobium meliloti field isolate SM11 extends the S. meliloti pan-genome.</title>
        <authorList>
            <person name="Schneiker-Bekel S."/>
            <person name="Wibberg D."/>
            <person name="Bekel T."/>
            <person name="Blom J."/>
            <person name="Linke B."/>
            <person name="Neuweger H."/>
            <person name="Stiens M."/>
            <person name="Vorholter F.J."/>
            <person name="Weidner S."/>
            <person name="Goesmann A."/>
            <person name="Puhler A."/>
            <person name="Schluter A."/>
        </authorList>
    </citation>
    <scope>NUCLEOTIDE SEQUENCE [LARGE SCALE GENOMIC DNA]</scope>
    <source>
        <strain evidence="1 2">SM11</strain>
        <plasmid evidence="2">pSmeSM11c</plasmid>
    </source>
</reference>
<evidence type="ECO:0000313" key="2">
    <source>
        <dbReference type="Proteomes" id="UP000009045"/>
    </source>
</evidence>
<proteinExistence type="predicted"/>
<dbReference type="Proteomes" id="UP000009045">
    <property type="component" value="Plasmid pSmeSM11c"/>
</dbReference>
<dbReference type="EMBL" id="CP001831">
    <property type="protein sequence ID" value="AEH82519.1"/>
    <property type="molecule type" value="Genomic_DNA"/>
</dbReference>
<geneLocation type="plasmid" evidence="1 2">
    <name>pSmeSM11c</name>
</geneLocation>
<name>F7XBK1_SINMM</name>
<gene>
    <name evidence="1" type="ordered locus">SM11_pC1446</name>
</gene>
<dbReference type="AlphaFoldDB" id="F7XBK1"/>
<organism evidence="1 2">
    <name type="scientific">Sinorhizobium meliloti (strain SM11)</name>
    <dbReference type="NCBI Taxonomy" id="707241"/>
    <lineage>
        <taxon>Bacteria</taxon>
        <taxon>Pseudomonadati</taxon>
        <taxon>Pseudomonadota</taxon>
        <taxon>Alphaproteobacteria</taxon>
        <taxon>Hyphomicrobiales</taxon>
        <taxon>Rhizobiaceae</taxon>
        <taxon>Sinorhizobium/Ensifer group</taxon>
        <taxon>Sinorhizobium</taxon>
    </lineage>
</organism>
<protein>
    <submittedName>
        <fullName evidence="1">Uncharacterized protein</fullName>
    </submittedName>
</protein>
<evidence type="ECO:0000313" key="1">
    <source>
        <dbReference type="EMBL" id="AEH82519.1"/>
    </source>
</evidence>
<dbReference type="KEGG" id="smx:SM11_pC1446"/>
<accession>F7XBK1</accession>
<keyword evidence="1" id="KW-0614">Plasmid</keyword>
<sequence length="46" mass="5025">MGAKSRGDAIRFFCGFIDNERVAGSIFGSSKRTALWKRKYASGHSG</sequence>